<evidence type="ECO:0000256" key="2">
    <source>
        <dbReference type="ARBA" id="ARBA00022448"/>
    </source>
</evidence>
<feature type="transmembrane region" description="Helical" evidence="8">
    <location>
        <begin position="215"/>
        <end position="236"/>
    </location>
</feature>
<evidence type="ECO:0000313" key="10">
    <source>
        <dbReference type="Proteomes" id="UP001629392"/>
    </source>
</evidence>
<evidence type="ECO:0000256" key="8">
    <source>
        <dbReference type="SAM" id="Phobius"/>
    </source>
</evidence>
<keyword evidence="3" id="KW-1003">Cell membrane</keyword>
<dbReference type="CDD" id="cd06579">
    <property type="entry name" value="TM_PBP1_transp_AraH_like"/>
    <property type="match status" value="1"/>
</dbReference>
<evidence type="ECO:0000256" key="1">
    <source>
        <dbReference type="ARBA" id="ARBA00004651"/>
    </source>
</evidence>
<feature type="transmembrane region" description="Helical" evidence="8">
    <location>
        <begin position="99"/>
        <end position="122"/>
    </location>
</feature>
<comment type="subcellular location">
    <subcellularLocation>
        <location evidence="1">Cell membrane</location>
        <topology evidence="1">Multi-pass membrane protein</topology>
    </subcellularLocation>
</comment>
<dbReference type="EMBL" id="JAQQCL010000042">
    <property type="protein sequence ID" value="MFM0721298.1"/>
    <property type="molecule type" value="Genomic_DNA"/>
</dbReference>
<dbReference type="Proteomes" id="UP001629392">
    <property type="component" value="Unassembled WGS sequence"/>
</dbReference>
<reference evidence="9 10" key="1">
    <citation type="journal article" date="2024" name="Chem. Sci.">
        <title>Discovery of megapolipeptins by genome mining of a Burkholderiales bacteria collection.</title>
        <authorList>
            <person name="Paulo B.S."/>
            <person name="Recchia M.J.J."/>
            <person name="Lee S."/>
            <person name="Fergusson C.H."/>
            <person name="Romanowski S.B."/>
            <person name="Hernandez A."/>
            <person name="Krull N."/>
            <person name="Liu D.Y."/>
            <person name="Cavanagh H."/>
            <person name="Bos A."/>
            <person name="Gray C.A."/>
            <person name="Murphy B.T."/>
            <person name="Linington R.G."/>
            <person name="Eustaquio A.S."/>
        </authorList>
    </citation>
    <scope>NUCLEOTIDE SEQUENCE [LARGE SCALE GENOMIC DNA]</scope>
    <source>
        <strain evidence="9 10">RL17-350-BIC-E</strain>
    </source>
</reference>
<evidence type="ECO:0000256" key="4">
    <source>
        <dbReference type="ARBA" id="ARBA00022519"/>
    </source>
</evidence>
<keyword evidence="5 8" id="KW-0812">Transmembrane</keyword>
<keyword evidence="2" id="KW-0813">Transport</keyword>
<keyword evidence="7 8" id="KW-0472">Membrane</keyword>
<feature type="transmembrane region" description="Helical" evidence="8">
    <location>
        <begin position="128"/>
        <end position="148"/>
    </location>
</feature>
<name>A0ABW9EQF4_9BURK</name>
<sequence>MHNIQAIRQTRPWTATAGRIPGVAYMMVVILAVFTLLNRQFVEGANLINIGSQASILLLLALPMTFVILTEGIDVSAGAVAAASSIALGCVMQAGGHTWLGIVAALAVGTLFGLFNGTLIAWLRLPPFVVTLGTMGMAQGLALIFSGGQSITEIGQVIPALYGGTVLGIPAPLIFAIVAYAINHVLLYRSRFGIYARAIGGNPEALRFAGVSAKAWLTAIYTFAGAMFGIGAVLLTARMSTAHPTASLGMEFDAIAAVIVGGTSFENGNGGLPGTLLGVLTIGMLRSGLNLVGVPSSVQVSCVGVLVLLALLIEGWKTK</sequence>
<feature type="transmembrane region" description="Helical" evidence="8">
    <location>
        <begin position="20"/>
        <end position="38"/>
    </location>
</feature>
<proteinExistence type="predicted"/>
<feature type="transmembrane region" description="Helical" evidence="8">
    <location>
        <begin position="160"/>
        <end position="182"/>
    </location>
</feature>
<feature type="transmembrane region" description="Helical" evidence="8">
    <location>
        <begin position="75"/>
        <end position="92"/>
    </location>
</feature>
<keyword evidence="10" id="KW-1185">Reference proteome</keyword>
<keyword evidence="6 8" id="KW-1133">Transmembrane helix</keyword>
<comment type="caution">
    <text evidence="9">The sequence shown here is derived from an EMBL/GenBank/DDBJ whole genome shotgun (WGS) entry which is preliminary data.</text>
</comment>
<gene>
    <name evidence="9" type="ORF">PQQ73_33880</name>
</gene>
<protein>
    <submittedName>
        <fullName evidence="9">ABC transporter permease</fullName>
    </submittedName>
</protein>
<dbReference type="RefSeq" id="WP_408157348.1">
    <property type="nucleotide sequence ID" value="NZ_JAQQCL010000042.1"/>
</dbReference>
<evidence type="ECO:0000256" key="7">
    <source>
        <dbReference type="ARBA" id="ARBA00023136"/>
    </source>
</evidence>
<dbReference type="PANTHER" id="PTHR32196:SF21">
    <property type="entry name" value="ABC TRANSPORTER PERMEASE PROTEIN YPHD-RELATED"/>
    <property type="match status" value="1"/>
</dbReference>
<dbReference type="PANTHER" id="PTHR32196">
    <property type="entry name" value="ABC TRANSPORTER PERMEASE PROTEIN YPHD-RELATED-RELATED"/>
    <property type="match status" value="1"/>
</dbReference>
<feature type="transmembrane region" description="Helical" evidence="8">
    <location>
        <begin position="50"/>
        <end position="69"/>
    </location>
</feature>
<dbReference type="Pfam" id="PF02653">
    <property type="entry name" value="BPD_transp_2"/>
    <property type="match status" value="1"/>
</dbReference>
<accession>A0ABW9EQF4</accession>
<evidence type="ECO:0000313" key="9">
    <source>
        <dbReference type="EMBL" id="MFM0721298.1"/>
    </source>
</evidence>
<keyword evidence="4" id="KW-0997">Cell inner membrane</keyword>
<evidence type="ECO:0000256" key="6">
    <source>
        <dbReference type="ARBA" id="ARBA00022989"/>
    </source>
</evidence>
<dbReference type="InterPro" id="IPR001851">
    <property type="entry name" value="ABC_transp_permease"/>
</dbReference>
<feature type="transmembrane region" description="Helical" evidence="8">
    <location>
        <begin position="294"/>
        <end position="313"/>
    </location>
</feature>
<organism evidence="9 10">
    <name type="scientific">Paraburkholderia strydomiana</name>
    <dbReference type="NCBI Taxonomy" id="1245417"/>
    <lineage>
        <taxon>Bacteria</taxon>
        <taxon>Pseudomonadati</taxon>
        <taxon>Pseudomonadota</taxon>
        <taxon>Betaproteobacteria</taxon>
        <taxon>Burkholderiales</taxon>
        <taxon>Burkholderiaceae</taxon>
        <taxon>Paraburkholderia</taxon>
    </lineage>
</organism>
<evidence type="ECO:0000256" key="5">
    <source>
        <dbReference type="ARBA" id="ARBA00022692"/>
    </source>
</evidence>
<evidence type="ECO:0000256" key="3">
    <source>
        <dbReference type="ARBA" id="ARBA00022475"/>
    </source>
</evidence>